<sequence>MDILLYVVALGVVAFFTGKFIKHKSLYPFMPFKYDFRKRRDTFLKTMELMEQINAKVIIETGTSREGLKGAKSNGAATIVFGKWAKEHGAVLHSVDINSESIANSSAEVERQGLQDTVTLHHSDSLDFLKDFAQPVDMLYLDSYDYSSHDVEIQRKSQEHHLEEFKRIADQLHENTIVLIDDCDLPNGGKGKLVIAYMLEHGWKIVMESYQVLLVRNNFALEKAV</sequence>
<evidence type="ECO:0000313" key="1">
    <source>
        <dbReference type="EMBL" id="XBQ22988.1"/>
    </source>
</evidence>
<keyword evidence="1" id="KW-0808">Transferase</keyword>
<reference evidence="1" key="1">
    <citation type="submission" date="2024-05" db="EMBL/GenBank/DDBJ databases">
        <title>Draft Genome Sequences of Flagellimonas sp. MMG031 and Marinobacter sp. MMG032 Isolated from the dinoflagellate Symbiodinium pilosum.</title>
        <authorList>
            <person name="Shikuma N.J."/>
            <person name="Farrell M.V."/>
        </authorList>
    </citation>
    <scope>NUCLEOTIDE SEQUENCE</scope>
    <source>
        <strain evidence="1">MMG031</strain>
    </source>
</reference>
<gene>
    <name evidence="1" type="ORF">ABNE31_15435</name>
</gene>
<keyword evidence="1" id="KW-0489">Methyltransferase</keyword>
<dbReference type="GO" id="GO:0008168">
    <property type="term" value="F:methyltransferase activity"/>
    <property type="evidence" value="ECO:0007669"/>
    <property type="project" value="UniProtKB-KW"/>
</dbReference>
<protein>
    <submittedName>
        <fullName evidence="1">Class I SAM-dependent methyltransferase</fullName>
        <ecNumber evidence="1">2.1.1.-</ecNumber>
    </submittedName>
</protein>
<dbReference type="Pfam" id="PF13578">
    <property type="entry name" value="Methyltransf_24"/>
    <property type="match status" value="1"/>
</dbReference>
<dbReference type="GO" id="GO:0032259">
    <property type="term" value="P:methylation"/>
    <property type="evidence" value="ECO:0007669"/>
    <property type="project" value="UniProtKB-KW"/>
</dbReference>
<dbReference type="KEGG" id="fld:ABNE31_15435"/>
<organism evidence="1">
    <name type="scientific">Flagellimonas sp. MMG031</name>
    <dbReference type="NCBI Taxonomy" id="3158549"/>
    <lineage>
        <taxon>Bacteria</taxon>
        <taxon>Pseudomonadati</taxon>
        <taxon>Bacteroidota</taxon>
        <taxon>Flavobacteriia</taxon>
        <taxon>Flavobacteriales</taxon>
        <taxon>Flavobacteriaceae</taxon>
        <taxon>Flagellimonas</taxon>
    </lineage>
</organism>
<dbReference type="InterPro" id="IPR029063">
    <property type="entry name" value="SAM-dependent_MTases_sf"/>
</dbReference>
<dbReference type="EMBL" id="CP157804">
    <property type="protein sequence ID" value="XBQ22988.1"/>
    <property type="molecule type" value="Genomic_DNA"/>
</dbReference>
<dbReference type="EC" id="2.1.1.-" evidence="1"/>
<name>A0AAU7MWQ3_9FLAO</name>
<dbReference type="Gene3D" id="3.40.50.150">
    <property type="entry name" value="Vaccinia Virus protein VP39"/>
    <property type="match status" value="1"/>
</dbReference>
<dbReference type="RefSeq" id="WP_349351776.1">
    <property type="nucleotide sequence ID" value="NZ_CP157804.1"/>
</dbReference>
<accession>A0AAU7MWQ3</accession>
<dbReference type="SUPFAM" id="SSF53335">
    <property type="entry name" value="S-adenosyl-L-methionine-dependent methyltransferases"/>
    <property type="match status" value="1"/>
</dbReference>
<dbReference type="AlphaFoldDB" id="A0AAU7MWQ3"/>
<proteinExistence type="predicted"/>